<evidence type="ECO:0008006" key="4">
    <source>
        <dbReference type="Google" id="ProtNLM"/>
    </source>
</evidence>
<gene>
    <name evidence="2" type="ORF">N5K24_22000</name>
</gene>
<dbReference type="RefSeq" id="WP_280028540.1">
    <property type="nucleotide sequence ID" value="NZ_JAOCKG010000011.1"/>
</dbReference>
<reference evidence="2" key="1">
    <citation type="submission" date="2022-09" db="EMBL/GenBank/DDBJ databases">
        <title>Intensive care unit water sources are persistently colonized with multi-drug resistant bacteria and are the site of extensive horizontal gene transfer of antibiotic resistance genes.</title>
        <authorList>
            <person name="Diorio-Toth L."/>
        </authorList>
    </citation>
    <scope>NUCLEOTIDE SEQUENCE</scope>
    <source>
        <strain evidence="2">GD03676</strain>
    </source>
</reference>
<evidence type="ECO:0000256" key="1">
    <source>
        <dbReference type="SAM" id="SignalP"/>
    </source>
</evidence>
<dbReference type="Proteomes" id="UP001161276">
    <property type="component" value="Unassembled WGS sequence"/>
</dbReference>
<keyword evidence="1" id="KW-0732">Signal</keyword>
<name>A0AA42WCY8_9BURK</name>
<evidence type="ECO:0000313" key="3">
    <source>
        <dbReference type="Proteomes" id="UP001161276"/>
    </source>
</evidence>
<feature type="chain" id="PRO_5041282684" description="Lipoprotein" evidence="1">
    <location>
        <begin position="29"/>
        <end position="130"/>
    </location>
</feature>
<dbReference type="AlphaFoldDB" id="A0AA42WCY8"/>
<dbReference type="EMBL" id="JAOCKG010000011">
    <property type="protein sequence ID" value="MDH2053095.1"/>
    <property type="molecule type" value="Genomic_DNA"/>
</dbReference>
<dbReference type="PROSITE" id="PS51257">
    <property type="entry name" value="PROKAR_LIPOPROTEIN"/>
    <property type="match status" value="1"/>
</dbReference>
<evidence type="ECO:0000313" key="2">
    <source>
        <dbReference type="EMBL" id="MDH2053095.1"/>
    </source>
</evidence>
<sequence length="130" mass="13489">MKAFGSLIPAACLAALLGACASTSPVSAVFVPVVASEASSVSQLSRDVIAHVPDGEAYTLPEGSRWRRVGALVQGDVYRPLGEPLRVGKRGGSDAYLVASSGKLLGFYLPSGSMFVPLGKPVVLPFSQRQ</sequence>
<comment type="caution">
    <text evidence="2">The sequence shown here is derived from an EMBL/GenBank/DDBJ whole genome shotgun (WGS) entry which is preliminary data.</text>
</comment>
<feature type="signal peptide" evidence="1">
    <location>
        <begin position="1"/>
        <end position="28"/>
    </location>
</feature>
<accession>A0AA42WCY8</accession>
<protein>
    <recommendedName>
        <fullName evidence="4">Lipoprotein</fullName>
    </recommendedName>
</protein>
<proteinExistence type="predicted"/>
<organism evidence="2 3">
    <name type="scientific">Achromobacter marplatensis</name>
    <dbReference type="NCBI Taxonomy" id="470868"/>
    <lineage>
        <taxon>Bacteria</taxon>
        <taxon>Pseudomonadati</taxon>
        <taxon>Pseudomonadota</taxon>
        <taxon>Betaproteobacteria</taxon>
        <taxon>Burkholderiales</taxon>
        <taxon>Alcaligenaceae</taxon>
        <taxon>Achromobacter</taxon>
    </lineage>
</organism>